<dbReference type="CDD" id="cd00293">
    <property type="entry name" value="USP-like"/>
    <property type="match status" value="1"/>
</dbReference>
<proteinExistence type="inferred from homology"/>
<dbReference type="InterPro" id="IPR014729">
    <property type="entry name" value="Rossmann-like_a/b/a_fold"/>
</dbReference>
<accession>A0A1Y5NWZ5</accession>
<dbReference type="InterPro" id="IPR006015">
    <property type="entry name" value="Universal_stress_UspA"/>
</dbReference>
<dbReference type="PANTHER" id="PTHR46268:SF6">
    <property type="entry name" value="UNIVERSAL STRESS PROTEIN UP12"/>
    <property type="match status" value="1"/>
</dbReference>
<evidence type="ECO:0000259" key="2">
    <source>
        <dbReference type="Pfam" id="PF00582"/>
    </source>
</evidence>
<gene>
    <name evidence="3" type="ORF">MIPYR_10744</name>
</gene>
<comment type="similarity">
    <text evidence="1">Belongs to the universal stress protein A family.</text>
</comment>
<dbReference type="EMBL" id="FLQR01000001">
    <property type="protein sequence ID" value="SBS70946.1"/>
    <property type="molecule type" value="Genomic_DNA"/>
</dbReference>
<name>A0A1Y5NWZ5_9MICO</name>
<dbReference type="Pfam" id="PF00582">
    <property type="entry name" value="Usp"/>
    <property type="match status" value="2"/>
</dbReference>
<evidence type="ECO:0000313" key="3">
    <source>
        <dbReference type="EMBL" id="SBS70946.1"/>
    </source>
</evidence>
<dbReference type="InterPro" id="IPR006016">
    <property type="entry name" value="UspA"/>
</dbReference>
<dbReference type="AlphaFoldDB" id="A0A1Y5NWZ5"/>
<organism evidence="3">
    <name type="scientific">uncultured Microbacterium sp</name>
    <dbReference type="NCBI Taxonomy" id="191216"/>
    <lineage>
        <taxon>Bacteria</taxon>
        <taxon>Bacillati</taxon>
        <taxon>Actinomycetota</taxon>
        <taxon>Actinomycetes</taxon>
        <taxon>Micrococcales</taxon>
        <taxon>Microbacteriaceae</taxon>
        <taxon>Microbacterium</taxon>
        <taxon>environmental samples</taxon>
    </lineage>
</organism>
<dbReference type="PANTHER" id="PTHR46268">
    <property type="entry name" value="STRESS RESPONSE PROTEIN NHAX"/>
    <property type="match status" value="1"/>
</dbReference>
<dbReference type="SUPFAM" id="SSF52402">
    <property type="entry name" value="Adenine nucleotide alpha hydrolases-like"/>
    <property type="match status" value="2"/>
</dbReference>
<feature type="domain" description="UspA" evidence="2">
    <location>
        <begin position="14"/>
        <end position="145"/>
    </location>
</feature>
<evidence type="ECO:0000256" key="1">
    <source>
        <dbReference type="ARBA" id="ARBA00008791"/>
    </source>
</evidence>
<dbReference type="Gene3D" id="3.40.50.620">
    <property type="entry name" value="HUPs"/>
    <property type="match status" value="2"/>
</dbReference>
<feature type="domain" description="UspA" evidence="2">
    <location>
        <begin position="155"/>
        <end position="291"/>
    </location>
</feature>
<dbReference type="PRINTS" id="PR01438">
    <property type="entry name" value="UNVRSLSTRESS"/>
</dbReference>
<reference evidence="3" key="1">
    <citation type="submission" date="2016-03" db="EMBL/GenBank/DDBJ databases">
        <authorList>
            <person name="Ploux O."/>
        </authorList>
    </citation>
    <scope>NUCLEOTIDE SEQUENCE</scope>
    <source>
        <strain evidence="3">UC1</strain>
    </source>
</reference>
<protein>
    <submittedName>
        <fullName evidence="3">UspA domain-containing protein</fullName>
    </submittedName>
</protein>
<sequence length="291" mass="30273">MWGKRIPMEGTMAEMIVVGVTGAPVSPRAVDWAVARAAENRQRVELVAVVGGAMGTVGEADVVIDARAAAQKMLDLEADRVRGRGVEITTRVDNGNPVAKLIDASASADLLVIGSDYTGPGSGPARGMHGIRIAAGAACPVVVVPDIDLGARSGIVVGVDGSEVSERAIRFAAAEADRLGEPLTACAVWTPLQAPRNGLAVYPELYLTNMQAATEEILALSIAGIAEDYPDVQVVRRVERGYPSHVLNELAASARLTVVGTHGRGAIARFLLGSISQEVLARLATVTAVVR</sequence>